<keyword evidence="1" id="KW-0812">Transmembrane</keyword>
<keyword evidence="1" id="KW-1133">Transmembrane helix</keyword>
<sequence length="177" mass="19338">MPFEAHLNRWRVARLVALAVALLLGGVRLAGGFGPIDAVRGVPPETLHVIGWIGIVFFGLGLVMMVPQLFQSGVEVRVDAEGVYGRRYCKRVIPWSAIERIATVDMGRIQIADLYLNDPENYPPDGVAGWIRRATRGLGTKTFGDVSVTLQNTDGNIADMRAAFDHFAPGRRQDPAA</sequence>
<dbReference type="Proteomes" id="UP001299046">
    <property type="component" value="Unassembled WGS sequence"/>
</dbReference>
<protein>
    <submittedName>
        <fullName evidence="2">STM3941 family protein</fullName>
    </submittedName>
</protein>
<evidence type="ECO:0000313" key="3">
    <source>
        <dbReference type="Proteomes" id="UP001299046"/>
    </source>
</evidence>
<dbReference type="RefSeq" id="WP_224861712.1">
    <property type="nucleotide sequence ID" value="NZ_JAYJJT010000003.1"/>
</dbReference>
<dbReference type="NCBIfam" id="NF041635">
    <property type="entry name" value="STM3941_fam"/>
    <property type="match status" value="1"/>
</dbReference>
<organism evidence="2 3">
    <name type="scientific">[Mycobacterium] zoologicum</name>
    <dbReference type="NCBI Taxonomy" id="2872311"/>
    <lineage>
        <taxon>Bacteria</taxon>
        <taxon>Bacillati</taxon>
        <taxon>Actinomycetota</taxon>
        <taxon>Actinomycetes</taxon>
        <taxon>Mycobacteriales</taxon>
        <taxon>Mycobacteriaceae</taxon>
        <taxon>Mycolicibacter</taxon>
    </lineage>
</organism>
<gene>
    <name evidence="2" type="ORF">KV112_04185</name>
</gene>
<dbReference type="InterPro" id="IPR048136">
    <property type="entry name" value="STM3941-like"/>
</dbReference>
<dbReference type="EMBL" id="JAYJJT010000003">
    <property type="protein sequence ID" value="MEB3048946.1"/>
    <property type="molecule type" value="Genomic_DNA"/>
</dbReference>
<keyword evidence="3" id="KW-1185">Reference proteome</keyword>
<comment type="caution">
    <text evidence="2">The sequence shown here is derived from an EMBL/GenBank/DDBJ whole genome shotgun (WGS) entry which is preliminary data.</text>
</comment>
<evidence type="ECO:0000313" key="2">
    <source>
        <dbReference type="EMBL" id="MEB3048946.1"/>
    </source>
</evidence>
<reference evidence="2 3" key="1">
    <citation type="submission" date="2023-12" db="EMBL/GenBank/DDBJ databases">
        <title>Description of new species of Mycobacterium terrae complex isolated from sewage at the Sao Paulo Zoological Park Foundation in Brazil.</title>
        <authorList>
            <person name="Romagnoli C.L."/>
            <person name="Conceicao E.C."/>
            <person name="Machado E."/>
            <person name="Barreto L.B.P.F."/>
            <person name="Sharma A."/>
            <person name="Silva N.M."/>
            <person name="Marques L.E."/>
            <person name="Juliana M.A."/>
            <person name="Lourenco M.C.S."/>
            <person name="Digiampietri L.A."/>
            <person name="Suffys P.N."/>
            <person name="Viana-Niero C."/>
        </authorList>
    </citation>
    <scope>NUCLEOTIDE SEQUENCE [LARGE SCALE GENOMIC DNA]</scope>
    <source>
        <strain evidence="2 3">MYC123</strain>
    </source>
</reference>
<feature type="transmembrane region" description="Helical" evidence="1">
    <location>
        <begin position="46"/>
        <end position="67"/>
    </location>
</feature>
<evidence type="ECO:0000256" key="1">
    <source>
        <dbReference type="SAM" id="Phobius"/>
    </source>
</evidence>
<keyword evidence="1" id="KW-0472">Membrane</keyword>
<proteinExistence type="predicted"/>
<name>A0ABU5YFW6_9MYCO</name>
<accession>A0ABU5YFW6</accession>